<accession>A0AB34IZ00</accession>
<feature type="region of interest" description="Disordered" evidence="1">
    <location>
        <begin position="67"/>
        <end position="126"/>
    </location>
</feature>
<name>A0AB34IZ00_PRYPA</name>
<keyword evidence="2" id="KW-1133">Transmembrane helix</keyword>
<keyword evidence="2" id="KW-0472">Membrane</keyword>
<keyword evidence="2" id="KW-0812">Transmembrane</keyword>
<feature type="compositionally biased region" description="Basic and acidic residues" evidence="1">
    <location>
        <begin position="117"/>
        <end position="126"/>
    </location>
</feature>
<proteinExistence type="predicted"/>
<feature type="transmembrane region" description="Helical" evidence="2">
    <location>
        <begin position="20"/>
        <end position="41"/>
    </location>
</feature>
<organism evidence="3 4">
    <name type="scientific">Prymnesium parvum</name>
    <name type="common">Toxic golden alga</name>
    <dbReference type="NCBI Taxonomy" id="97485"/>
    <lineage>
        <taxon>Eukaryota</taxon>
        <taxon>Haptista</taxon>
        <taxon>Haptophyta</taxon>
        <taxon>Prymnesiophyceae</taxon>
        <taxon>Prymnesiales</taxon>
        <taxon>Prymnesiaceae</taxon>
        <taxon>Prymnesium</taxon>
    </lineage>
</organism>
<protein>
    <submittedName>
        <fullName evidence="3">Uncharacterized protein</fullName>
    </submittedName>
</protein>
<evidence type="ECO:0000313" key="3">
    <source>
        <dbReference type="EMBL" id="KAL1508268.1"/>
    </source>
</evidence>
<dbReference type="Proteomes" id="UP001515480">
    <property type="component" value="Unassembled WGS sequence"/>
</dbReference>
<evidence type="ECO:0000256" key="1">
    <source>
        <dbReference type="SAM" id="MobiDB-lite"/>
    </source>
</evidence>
<dbReference type="EMBL" id="JBGBPQ010000016">
    <property type="protein sequence ID" value="KAL1508268.1"/>
    <property type="molecule type" value="Genomic_DNA"/>
</dbReference>
<feature type="compositionally biased region" description="Acidic residues" evidence="1">
    <location>
        <begin position="107"/>
        <end position="116"/>
    </location>
</feature>
<dbReference type="AlphaFoldDB" id="A0AB34IZ00"/>
<reference evidence="3 4" key="1">
    <citation type="journal article" date="2024" name="Science">
        <title>Giant polyketide synthase enzymes in the biosynthesis of giant marine polyether toxins.</title>
        <authorList>
            <person name="Fallon T.R."/>
            <person name="Shende V.V."/>
            <person name="Wierzbicki I.H."/>
            <person name="Pendleton A.L."/>
            <person name="Watervoot N.F."/>
            <person name="Auber R.P."/>
            <person name="Gonzalez D.J."/>
            <person name="Wisecaver J.H."/>
            <person name="Moore B.S."/>
        </authorList>
    </citation>
    <scope>NUCLEOTIDE SEQUENCE [LARGE SCALE GENOMIC DNA]</scope>
    <source>
        <strain evidence="3 4">12B1</strain>
    </source>
</reference>
<evidence type="ECO:0000256" key="2">
    <source>
        <dbReference type="SAM" id="Phobius"/>
    </source>
</evidence>
<sequence length="126" mass="14044">MSVSRWDESDWMRFESTVSSLSPLNGLFAFVAVVVLAVLGFPRSREALALHLGSIYTFMVYNPQKVRSATDVNDESESSETSDSAEAELGEDDEGNEDDKAVGQEGKEDDENDNEDHECRAEWRSC</sequence>
<keyword evidence="4" id="KW-1185">Reference proteome</keyword>
<gene>
    <name evidence="3" type="ORF">AB1Y20_004384</name>
</gene>
<evidence type="ECO:0000313" key="4">
    <source>
        <dbReference type="Proteomes" id="UP001515480"/>
    </source>
</evidence>
<feature type="compositionally biased region" description="Acidic residues" evidence="1">
    <location>
        <begin position="72"/>
        <end position="97"/>
    </location>
</feature>
<comment type="caution">
    <text evidence="3">The sequence shown here is derived from an EMBL/GenBank/DDBJ whole genome shotgun (WGS) entry which is preliminary data.</text>
</comment>